<sequence length="566" mass="66310">MAREASKTHLGPGNGAKYRVGPQGWYTKIENRPVYENRKVSVEEMVNKHIEESSRKNEKFQEWMNEMKSAAIKNLKTQIGQLAKNIQMKKPKVDLEECKVLSLSEENGEIKWNTDFGNKFCGVSYLRENNVAYERIPSQLPEKEPNPGKFLLPCTIGNFDMFALADLGASVNMMSFSLFKKLNLINLKKTTSMVFEKEITLGNGKERITFNHNGSLKSVNIALEEVCMIKEAINTSVPTNIDIYTNPVLCDLESCENCNTNHFEERVSYSKQAQNRHNKIMSRVMDGRNPVLKNHYCNPIIMVSNGSEQAWPSCDPFHYVCDGRDNGELDQDRRAHLEWTCFHGIERRDIDFGNLSFHDWYKVRFGNNIINEHVIKGFQQDYEYYRSNLSFDEGESNLPEEVYNERVYSAETWDCSKNIPPEESDQHFKINCTDPEKRPKGGDYSFNEWITKRFSTTNIEKKTRLKAFVEWMIDSYSDKSDESKEYDDPLERSFERFKLEFEREVLQLLDEYELKIGIKGYMLQDIWGKCERTFKTGRKFWHKVELEATEVHECQLEGRRKFHKYR</sequence>
<organism evidence="1 2">
    <name type="scientific">Artemisia annua</name>
    <name type="common">Sweet wormwood</name>
    <dbReference type="NCBI Taxonomy" id="35608"/>
    <lineage>
        <taxon>Eukaryota</taxon>
        <taxon>Viridiplantae</taxon>
        <taxon>Streptophyta</taxon>
        <taxon>Embryophyta</taxon>
        <taxon>Tracheophyta</taxon>
        <taxon>Spermatophyta</taxon>
        <taxon>Magnoliopsida</taxon>
        <taxon>eudicotyledons</taxon>
        <taxon>Gunneridae</taxon>
        <taxon>Pentapetalae</taxon>
        <taxon>asterids</taxon>
        <taxon>campanulids</taxon>
        <taxon>Asterales</taxon>
        <taxon>Asteraceae</taxon>
        <taxon>Asteroideae</taxon>
        <taxon>Anthemideae</taxon>
        <taxon>Artemisiinae</taxon>
        <taxon>Artemisia</taxon>
    </lineage>
</organism>
<evidence type="ECO:0008006" key="3">
    <source>
        <dbReference type="Google" id="ProtNLM"/>
    </source>
</evidence>
<dbReference type="PANTHER" id="PTHR33067">
    <property type="entry name" value="RNA-DIRECTED DNA POLYMERASE-RELATED"/>
    <property type="match status" value="1"/>
</dbReference>
<keyword evidence="2" id="KW-1185">Reference proteome</keyword>
<dbReference type="AlphaFoldDB" id="A0A2U1KBF1"/>
<dbReference type="InterPro" id="IPR021109">
    <property type="entry name" value="Peptidase_aspartic_dom_sf"/>
</dbReference>
<comment type="caution">
    <text evidence="1">The sequence shown here is derived from an EMBL/GenBank/DDBJ whole genome shotgun (WGS) entry which is preliminary data.</text>
</comment>
<dbReference type="Proteomes" id="UP000245207">
    <property type="component" value="Unassembled WGS sequence"/>
</dbReference>
<reference evidence="1 2" key="1">
    <citation type="journal article" date="2018" name="Mol. Plant">
        <title>The genome of Artemisia annua provides insight into the evolution of Asteraceae family and artemisinin biosynthesis.</title>
        <authorList>
            <person name="Shen Q."/>
            <person name="Zhang L."/>
            <person name="Liao Z."/>
            <person name="Wang S."/>
            <person name="Yan T."/>
            <person name="Shi P."/>
            <person name="Liu M."/>
            <person name="Fu X."/>
            <person name="Pan Q."/>
            <person name="Wang Y."/>
            <person name="Lv Z."/>
            <person name="Lu X."/>
            <person name="Zhang F."/>
            <person name="Jiang W."/>
            <person name="Ma Y."/>
            <person name="Chen M."/>
            <person name="Hao X."/>
            <person name="Li L."/>
            <person name="Tang Y."/>
            <person name="Lv G."/>
            <person name="Zhou Y."/>
            <person name="Sun X."/>
            <person name="Brodelius P.E."/>
            <person name="Rose J.K.C."/>
            <person name="Tang K."/>
        </authorList>
    </citation>
    <scope>NUCLEOTIDE SEQUENCE [LARGE SCALE GENOMIC DNA]</scope>
    <source>
        <strain evidence="2">cv. Huhao1</strain>
        <tissue evidence="1">Leaf</tissue>
    </source>
</reference>
<accession>A0A2U1KBF1</accession>
<proteinExistence type="predicted"/>
<dbReference type="PANTHER" id="PTHR33067:SF9">
    <property type="entry name" value="RNA-DIRECTED DNA POLYMERASE"/>
    <property type="match status" value="1"/>
</dbReference>
<name>A0A2U1KBF1_ARTAN</name>
<dbReference type="EMBL" id="PKPP01023812">
    <property type="protein sequence ID" value="PWA34106.1"/>
    <property type="molecule type" value="Genomic_DNA"/>
</dbReference>
<evidence type="ECO:0000313" key="2">
    <source>
        <dbReference type="Proteomes" id="UP000245207"/>
    </source>
</evidence>
<gene>
    <name evidence="1" type="ORF">CTI12_AA622240</name>
</gene>
<protein>
    <recommendedName>
        <fullName evidence="3">Reverse transcriptase domain-containing protein</fullName>
    </recommendedName>
</protein>
<evidence type="ECO:0000313" key="1">
    <source>
        <dbReference type="EMBL" id="PWA34106.1"/>
    </source>
</evidence>
<dbReference type="Gene3D" id="2.40.70.10">
    <property type="entry name" value="Acid Proteases"/>
    <property type="match status" value="1"/>
</dbReference>